<evidence type="ECO:0000256" key="8">
    <source>
        <dbReference type="SAM" id="MobiDB-lite"/>
    </source>
</evidence>
<comment type="function">
    <text evidence="7">Involved in nucleolar processing of pre-18S ribosomal RNA.</text>
</comment>
<keyword evidence="3 7" id="KW-0698">rRNA processing</keyword>
<dbReference type="PANTHER" id="PTHR17039">
    <property type="entry name" value="U3 SMALL NUCLEOLAR RIBONUCLEOPROTEIN PROTEIN MPP10"/>
    <property type="match status" value="1"/>
</dbReference>
<protein>
    <recommendedName>
        <fullName evidence="7">U3 small nucleolar ribonucleoprotein protein MPP10</fullName>
    </recommendedName>
</protein>
<comment type="subcellular location">
    <subcellularLocation>
        <location evidence="1 7">Nucleus</location>
        <location evidence="1 7">Nucleolus</location>
    </subcellularLocation>
</comment>
<dbReference type="EMBL" id="JBHFEH010000005">
    <property type="protein sequence ID" value="KAL2057335.1"/>
    <property type="molecule type" value="Genomic_DNA"/>
</dbReference>
<keyword evidence="4 7" id="KW-0539">Nucleus</keyword>
<comment type="similarity">
    <text evidence="6 7">Belongs to the MPP10 family.</text>
</comment>
<feature type="region of interest" description="Disordered" evidence="8">
    <location>
        <begin position="1"/>
        <end position="22"/>
    </location>
</feature>
<evidence type="ECO:0000313" key="9">
    <source>
        <dbReference type="EMBL" id="KAL2057335.1"/>
    </source>
</evidence>
<feature type="compositionally biased region" description="Basic residues" evidence="8">
    <location>
        <begin position="368"/>
        <end position="377"/>
    </location>
</feature>
<evidence type="ECO:0000256" key="5">
    <source>
        <dbReference type="ARBA" id="ARBA00023274"/>
    </source>
</evidence>
<dbReference type="PANTHER" id="PTHR17039:SF0">
    <property type="entry name" value="U3 SMALL NUCLEOLAR RIBONUCLEOPROTEIN PROTEIN MPP10"/>
    <property type="match status" value="1"/>
</dbReference>
<evidence type="ECO:0000256" key="4">
    <source>
        <dbReference type="ARBA" id="ARBA00023242"/>
    </source>
</evidence>
<evidence type="ECO:0000313" key="10">
    <source>
        <dbReference type="Proteomes" id="UP001590951"/>
    </source>
</evidence>
<keyword evidence="10" id="KW-1185">Reference proteome</keyword>
<feature type="compositionally biased region" description="Acidic residues" evidence="8">
    <location>
        <begin position="332"/>
        <end position="346"/>
    </location>
</feature>
<accession>A0ABR4BHN9</accession>
<keyword evidence="2 7" id="KW-0690">Ribosome biogenesis</keyword>
<feature type="compositionally biased region" description="Acidic residues" evidence="8">
    <location>
        <begin position="279"/>
        <end position="289"/>
    </location>
</feature>
<evidence type="ECO:0000256" key="3">
    <source>
        <dbReference type="ARBA" id="ARBA00022552"/>
    </source>
</evidence>
<dbReference type="Pfam" id="PF04006">
    <property type="entry name" value="Mpp10"/>
    <property type="match status" value="1"/>
</dbReference>
<evidence type="ECO:0000256" key="1">
    <source>
        <dbReference type="ARBA" id="ARBA00004604"/>
    </source>
</evidence>
<feature type="region of interest" description="Disordered" evidence="8">
    <location>
        <begin position="260"/>
        <end position="436"/>
    </location>
</feature>
<feature type="region of interest" description="Disordered" evidence="8">
    <location>
        <begin position="643"/>
        <end position="704"/>
    </location>
</feature>
<feature type="region of interest" description="Disordered" evidence="8">
    <location>
        <begin position="72"/>
        <end position="92"/>
    </location>
</feature>
<feature type="compositionally biased region" description="Basic residues" evidence="8">
    <location>
        <begin position="668"/>
        <end position="679"/>
    </location>
</feature>
<dbReference type="PIRSF" id="PIRSF017300">
    <property type="entry name" value="snoRNP_Mpp10"/>
    <property type="match status" value="1"/>
</dbReference>
<feature type="compositionally biased region" description="Acidic residues" evidence="8">
    <location>
        <begin position="409"/>
        <end position="421"/>
    </location>
</feature>
<gene>
    <name evidence="9" type="ORF">ABVK25_002388</name>
</gene>
<dbReference type="InterPro" id="IPR012173">
    <property type="entry name" value="Mpp10"/>
</dbReference>
<dbReference type="Proteomes" id="UP001590951">
    <property type="component" value="Unassembled WGS sequence"/>
</dbReference>
<reference evidence="9 10" key="1">
    <citation type="submission" date="2024-09" db="EMBL/GenBank/DDBJ databases">
        <title>Rethinking Asexuality: The Enigmatic Case of Functional Sexual Genes in Lepraria (Stereocaulaceae).</title>
        <authorList>
            <person name="Doellman M."/>
            <person name="Sun Y."/>
            <person name="Barcenas-Pena A."/>
            <person name="Lumbsch H.T."/>
            <person name="Grewe F."/>
        </authorList>
    </citation>
    <scope>NUCLEOTIDE SEQUENCE [LARGE SCALE GENOMIC DNA]</scope>
    <source>
        <strain evidence="9 10">Grewe 0041</strain>
    </source>
</reference>
<proteinExistence type="inferred from homology"/>
<feature type="compositionally biased region" description="Basic and acidic residues" evidence="8">
    <location>
        <begin position="688"/>
        <end position="704"/>
    </location>
</feature>
<sequence>MALDVLDPRSSPLSANQQAAADLHPASDRALLTILESSSHTFLQPPLSLHAASLVLAKRYLDPLATSTSDVQIKRQQNLRRKRKRGEVVDNGSQKPLRLKEIHLEGFRIDQIWEQARRVLDASRLEAERSLPAILQNRNQKNLSGETVKSRGEHGKAVKFKDLDEDGIGADDSDTQEVGIEEDESMAEADGFLDGLEGSKMNGTEELYDEDDEMLDEEDLANGIEQGNLEASDLDEEPEETFVPDILGLNDGFFSIDDFNRQSEFLEQQDARGENDGAASDEEDVDWDADPLATSLSREVGQSLDEDAAYESEYEGEGPTFGNADLNAPDTPDPDEVSDNGVEMEDIGSMNNTNDIKYADFFEPPPRKASKSRRRALPKTQPPPSTTAPQQETEDDLQQTISAVRRDIFEDDLAPDEDEAASDTNDACSSHQKRQAALTAEIRRLEAAAVAKRDWTLSGEARAADRPINSLLEEDLEFERAGKPIPVITQEVSEDIEALIKRRILAREFDEIIRRRPGNLATGADVRRGRFELEDTKPQQGLAEMYEADHLKNADPENYTSKADEKLKHEHAKIEAMWKDVAAKLDALSSWHYKPKPPSPSINIVADVPTISMEDARPAAGGDVGGESMLAPQEVYKVGEGRDKKSEVVTGGGLPVGREEMTRDEKVRRRRREKERIRKAGGLVPTKGGKETGKGGQEVGKKARERQGVIGDLKKGGVRIIGKKGEIRDVEGKAVKAESGAGKGGGGYKL</sequence>
<feature type="compositionally biased region" description="Basic and acidic residues" evidence="8">
    <location>
        <begin position="657"/>
        <end position="667"/>
    </location>
</feature>
<evidence type="ECO:0000256" key="7">
    <source>
        <dbReference type="PIRNR" id="PIRNR017300"/>
    </source>
</evidence>
<name>A0ABR4BHN9_9LECA</name>
<keyword evidence="5 7" id="KW-0687">Ribonucleoprotein</keyword>
<evidence type="ECO:0000256" key="6">
    <source>
        <dbReference type="ARBA" id="ARBA00029455"/>
    </source>
</evidence>
<organism evidence="9 10">
    <name type="scientific">Lepraria finkii</name>
    <dbReference type="NCBI Taxonomy" id="1340010"/>
    <lineage>
        <taxon>Eukaryota</taxon>
        <taxon>Fungi</taxon>
        <taxon>Dikarya</taxon>
        <taxon>Ascomycota</taxon>
        <taxon>Pezizomycotina</taxon>
        <taxon>Lecanoromycetes</taxon>
        <taxon>OSLEUM clade</taxon>
        <taxon>Lecanoromycetidae</taxon>
        <taxon>Lecanorales</taxon>
        <taxon>Lecanorineae</taxon>
        <taxon>Stereocaulaceae</taxon>
        <taxon>Lepraria</taxon>
    </lineage>
</organism>
<feature type="compositionally biased region" description="Acidic residues" evidence="8">
    <location>
        <begin position="304"/>
        <end position="316"/>
    </location>
</feature>
<evidence type="ECO:0000256" key="2">
    <source>
        <dbReference type="ARBA" id="ARBA00022517"/>
    </source>
</evidence>
<comment type="caution">
    <text evidence="9">The sequence shown here is derived from an EMBL/GenBank/DDBJ whole genome shotgun (WGS) entry which is preliminary data.</text>
</comment>